<keyword evidence="4 11" id="KW-0679">Respiratory chain</keyword>
<dbReference type="SUPFAM" id="SSF51126">
    <property type="entry name" value="Pectin lyase-like"/>
    <property type="match status" value="1"/>
</dbReference>
<dbReference type="PANTHER" id="PTHR12119:SF2">
    <property type="entry name" value="CYTOCHROME B-C1 COMPLEX SUBUNIT 8"/>
    <property type="match status" value="1"/>
</dbReference>
<dbReference type="OrthoDB" id="509690at2759"/>
<dbReference type="GO" id="GO:0006122">
    <property type="term" value="P:mitochondrial electron transport, ubiquinol to cytochrome c"/>
    <property type="evidence" value="ECO:0007669"/>
    <property type="project" value="UniProtKB-UniRule"/>
</dbReference>
<dbReference type="Pfam" id="PF02939">
    <property type="entry name" value="UcrQ"/>
    <property type="match status" value="1"/>
</dbReference>
<dbReference type="Proteomes" id="UP000738325">
    <property type="component" value="Unassembled WGS sequence"/>
</dbReference>
<evidence type="ECO:0000256" key="1">
    <source>
        <dbReference type="ARBA" id="ARBA00004434"/>
    </source>
</evidence>
<keyword evidence="7 11" id="KW-0249">Electron transport</keyword>
<keyword evidence="8" id="KW-1133">Transmembrane helix</keyword>
<feature type="region of interest" description="Disordered" evidence="12">
    <location>
        <begin position="438"/>
        <end position="476"/>
    </location>
</feature>
<dbReference type="FunFam" id="1.20.5.210:FF:000001">
    <property type="entry name" value="Cytochrome b-c1 complex subunit 8"/>
    <property type="match status" value="1"/>
</dbReference>
<evidence type="ECO:0000256" key="2">
    <source>
        <dbReference type="ARBA" id="ARBA00007668"/>
    </source>
</evidence>
<name>A0A9P6RPH9_9FUNG</name>
<feature type="compositionally biased region" description="Acidic residues" evidence="12">
    <location>
        <begin position="440"/>
        <end position="469"/>
    </location>
</feature>
<evidence type="ECO:0000256" key="6">
    <source>
        <dbReference type="ARBA" id="ARBA00022792"/>
    </source>
</evidence>
<evidence type="ECO:0000256" key="5">
    <source>
        <dbReference type="ARBA" id="ARBA00022692"/>
    </source>
</evidence>
<evidence type="ECO:0000256" key="7">
    <source>
        <dbReference type="ARBA" id="ARBA00022982"/>
    </source>
</evidence>
<sequence length="839" mass="93486">MAGGKWMGWWGHLGAPKQRGIVVYSLSPYEQRAFAGALHQAIFNTFRRVTGQAFYIAVPFGAAYGLYSWGKENHEDDDINSHDATDSNNDVHILRNKISMEALPYMPPPNDFPPDRWGNRIPDFSQVGYRRGHVPLPEISVAITLQPSSDPRINDRARIQNAIDWVGLQPLRTVTLRDGKTEIQSRGAVLLQAGIYRIQGALILNKSGVVLRGEGNGPDGTVLMATGQFKHDFIFMNGLLDSSFQGSPEYLERYGSGKAMYPKDPYVVQDRHVTSVANEYVPVGTTRVPVQDTSNFRIGAEVVLEFKPKASWTRLLGTDHISPRPGNPSRTLNWDPQQYTLRYVRKIMAIEDGPQVSRASKTQILGSHKIKEHKIKKGRRHGEKSPHKGRYSPSYMQLQVHTNETQATWEGGSLVLDTELTPESQLNAFSGPLETVVALDSDDDDGEDATGNEDDDDDDEDDQEDEDGISGEKRKIDVRKTPGVLTLDIPTVMNMDPYYGRSVIYNFERETSIPSDVGVENLALWSEYDPDNMSDERHGWFAVMIDHCEHCWVADIKATNFVSGIKAGPGSKHVTIQDCEIIEPVSLRSEGGRRYMYMLQGQMGLVKRCFATDARHDFMTGSKTAGPNVFVDSDGIRANNDAGPHDRWATGILYDNIHSHDFNVRNRGWMGSGQGWAGAFHVAYRCSADVPVEFQSPPGATNWVIDFQGNLGRKSVDFDGDDATFLDPASASEIPRSLYWSQLVARMGGEPNAAATMLEDYVGVAGKNKYPTTLPKKFTTPDEILASEQTIMTALVSRDRQDHSKSTSEHGDLRWEIDVTSTTDIQQELSRLELPDDIK</sequence>
<evidence type="ECO:0000256" key="10">
    <source>
        <dbReference type="ARBA" id="ARBA00023136"/>
    </source>
</evidence>
<evidence type="ECO:0000256" key="9">
    <source>
        <dbReference type="ARBA" id="ARBA00023128"/>
    </source>
</evidence>
<evidence type="ECO:0000256" key="4">
    <source>
        <dbReference type="ARBA" id="ARBA00022660"/>
    </source>
</evidence>
<comment type="function">
    <text evidence="11">Component of the ubiquinol-cytochrome c oxidoreductase, a multisubunit transmembrane complex that is part of the mitochondrial electron transport chain which drives oxidative phosphorylation. The complex plays an important role in the uptake of multiple carbon sources present in different host niches.</text>
</comment>
<dbReference type="Gene3D" id="2.160.20.10">
    <property type="entry name" value="Single-stranded right-handed beta-helix, Pectin lyase-like"/>
    <property type="match status" value="1"/>
</dbReference>
<evidence type="ECO:0000256" key="3">
    <source>
        <dbReference type="ARBA" id="ARBA00022448"/>
    </source>
</evidence>
<dbReference type="InterPro" id="IPR036642">
    <property type="entry name" value="Cyt_bc1_su8_sf"/>
</dbReference>
<keyword evidence="9 11" id="KW-0496">Mitochondrion</keyword>
<dbReference type="GO" id="GO:0045275">
    <property type="term" value="C:respiratory chain complex III"/>
    <property type="evidence" value="ECO:0007669"/>
    <property type="project" value="UniProtKB-UniRule"/>
</dbReference>
<dbReference type="InterPro" id="IPR011050">
    <property type="entry name" value="Pectin_lyase_fold/virulence"/>
</dbReference>
<feature type="region of interest" description="Disordered" evidence="12">
    <location>
        <begin position="372"/>
        <end position="394"/>
    </location>
</feature>
<keyword evidence="6 11" id="KW-0999">Mitochondrion inner membrane</keyword>
<evidence type="ECO:0000256" key="12">
    <source>
        <dbReference type="SAM" id="MobiDB-lite"/>
    </source>
</evidence>
<evidence type="ECO:0000313" key="14">
    <source>
        <dbReference type="Proteomes" id="UP000738325"/>
    </source>
</evidence>
<dbReference type="AlphaFoldDB" id="A0A9P6RPH9"/>
<comment type="subunit">
    <text evidence="11">Component of the ubiquinol-cytochrome c oxidoreductase (cytochrome b-c1 complex, complex III, CIII), a multisubunit enzyme composed of 3 respiratory subunits cytochrome b, cytochrome c1 and Rieske protein, 2 core protein subunits, and additional low-molecular weight protein subunits. The complex exists as an obligatory dimer and forms supercomplexes (SCs) in the inner mitochondrial membrane with cytochrome c oxidase (complex IV, CIV).</text>
</comment>
<keyword evidence="14" id="KW-1185">Reference proteome</keyword>
<keyword evidence="3 11" id="KW-0813">Transport</keyword>
<evidence type="ECO:0000313" key="13">
    <source>
        <dbReference type="EMBL" id="KAG0325328.1"/>
    </source>
</evidence>
<keyword evidence="10" id="KW-0472">Membrane</keyword>
<dbReference type="InterPro" id="IPR004205">
    <property type="entry name" value="Cyt_bc1_su8"/>
</dbReference>
<dbReference type="PANTHER" id="PTHR12119">
    <property type="entry name" value="UBIQUINOL-CYTOCHROME C REDUCTASE COMPLEX UBIQUINONE-BINDING PROTEIN QP-C"/>
    <property type="match status" value="1"/>
</dbReference>
<dbReference type="Gene3D" id="1.20.5.210">
    <property type="entry name" value="Cytochrome b-c1 complex subunit 8"/>
    <property type="match status" value="1"/>
</dbReference>
<organism evidence="13 14">
    <name type="scientific">Dissophora globulifera</name>
    <dbReference type="NCBI Taxonomy" id="979702"/>
    <lineage>
        <taxon>Eukaryota</taxon>
        <taxon>Fungi</taxon>
        <taxon>Fungi incertae sedis</taxon>
        <taxon>Mucoromycota</taxon>
        <taxon>Mortierellomycotina</taxon>
        <taxon>Mortierellomycetes</taxon>
        <taxon>Mortierellales</taxon>
        <taxon>Mortierellaceae</taxon>
        <taxon>Dissophora</taxon>
    </lineage>
</organism>
<evidence type="ECO:0000256" key="11">
    <source>
        <dbReference type="RuleBase" id="RU368118"/>
    </source>
</evidence>
<dbReference type="GO" id="GO:0005743">
    <property type="term" value="C:mitochondrial inner membrane"/>
    <property type="evidence" value="ECO:0007669"/>
    <property type="project" value="UniProtKB-SubCell"/>
</dbReference>
<accession>A0A9P6RPH9</accession>
<proteinExistence type="inferred from homology"/>
<comment type="similarity">
    <text evidence="2 11">Belongs to the UQCRQ/QCR8 family.</text>
</comment>
<evidence type="ECO:0000256" key="8">
    <source>
        <dbReference type="ARBA" id="ARBA00022989"/>
    </source>
</evidence>
<keyword evidence="5" id="KW-0812">Transmembrane</keyword>
<reference evidence="13" key="1">
    <citation type="journal article" date="2020" name="Fungal Divers.">
        <title>Resolving the Mortierellaceae phylogeny through synthesis of multi-gene phylogenetics and phylogenomics.</title>
        <authorList>
            <person name="Vandepol N."/>
            <person name="Liber J."/>
            <person name="Desiro A."/>
            <person name="Na H."/>
            <person name="Kennedy M."/>
            <person name="Barry K."/>
            <person name="Grigoriev I.V."/>
            <person name="Miller A.N."/>
            <person name="O'Donnell K."/>
            <person name="Stajich J.E."/>
            <person name="Bonito G."/>
        </authorList>
    </citation>
    <scope>NUCLEOTIDE SEQUENCE</scope>
    <source>
        <strain evidence="13">REB-010B</strain>
    </source>
</reference>
<dbReference type="EMBL" id="JAAAIP010000117">
    <property type="protein sequence ID" value="KAG0325328.1"/>
    <property type="molecule type" value="Genomic_DNA"/>
</dbReference>
<gene>
    <name evidence="13" type="ORF">BGZ99_000784</name>
</gene>
<protein>
    <recommendedName>
        <fullName evidence="11">Cytochrome b-c1 complex subunit 8</fullName>
    </recommendedName>
    <alternativeName>
        <fullName evidence="11">Complex III subunit 8</fullName>
    </alternativeName>
</protein>
<comment type="caution">
    <text evidence="13">The sequence shown here is derived from an EMBL/GenBank/DDBJ whole genome shotgun (WGS) entry which is preliminary data.</text>
</comment>
<dbReference type="InterPro" id="IPR012334">
    <property type="entry name" value="Pectin_lyas_fold"/>
</dbReference>
<comment type="subcellular location">
    <subcellularLocation>
        <location evidence="1 11">Mitochondrion inner membrane</location>
        <topology evidence="1 11">Single-pass membrane protein</topology>
    </subcellularLocation>
</comment>
<feature type="compositionally biased region" description="Basic residues" evidence="12">
    <location>
        <begin position="372"/>
        <end position="390"/>
    </location>
</feature>
<dbReference type="SUPFAM" id="SSF81508">
    <property type="entry name" value="Ubiquinone-binding protein QP-C of cytochrome bc1 complex (Ubiquinol-cytochrome c reductase)"/>
    <property type="match status" value="1"/>
</dbReference>